<evidence type="ECO:0000256" key="1">
    <source>
        <dbReference type="SAM" id="Phobius"/>
    </source>
</evidence>
<comment type="caution">
    <text evidence="2">The sequence shown here is derived from an EMBL/GenBank/DDBJ whole genome shotgun (WGS) entry which is preliminary data.</text>
</comment>
<reference evidence="2" key="1">
    <citation type="submission" date="2021-02" db="EMBL/GenBank/DDBJ databases">
        <authorList>
            <person name="Nowell W R."/>
        </authorList>
    </citation>
    <scope>NUCLEOTIDE SEQUENCE</scope>
</reference>
<dbReference type="AlphaFoldDB" id="A0A819ZAN2"/>
<sequence length="157" mass="18136">MHFTFAIALYIPNYNLQHSIINTMKIQNDTWLNESITIEPTEISTEFSESNISTVIIDPTTWLPTDSTEKPTTNLWSNLKQHLPALIGIVGGICLCVILSVCICCYCRRRGRRPKRPRPPYRKYSVLTKANTYVTILLARYSFISIEYKIIVLFNFE</sequence>
<evidence type="ECO:0000313" key="2">
    <source>
        <dbReference type="EMBL" id="CAF4167132.1"/>
    </source>
</evidence>
<accession>A0A819ZAN2</accession>
<name>A0A819ZAN2_9BILA</name>
<dbReference type="EMBL" id="CAJOAY010007469">
    <property type="protein sequence ID" value="CAF4167132.1"/>
    <property type="molecule type" value="Genomic_DNA"/>
</dbReference>
<keyword evidence="1" id="KW-0472">Membrane</keyword>
<protein>
    <submittedName>
        <fullName evidence="2">Uncharacterized protein</fullName>
    </submittedName>
</protein>
<evidence type="ECO:0000313" key="3">
    <source>
        <dbReference type="Proteomes" id="UP000663881"/>
    </source>
</evidence>
<feature type="transmembrane region" description="Helical" evidence="1">
    <location>
        <begin position="85"/>
        <end position="107"/>
    </location>
</feature>
<keyword evidence="1" id="KW-0812">Transmembrane</keyword>
<organism evidence="2 3">
    <name type="scientific">Adineta steineri</name>
    <dbReference type="NCBI Taxonomy" id="433720"/>
    <lineage>
        <taxon>Eukaryota</taxon>
        <taxon>Metazoa</taxon>
        <taxon>Spiralia</taxon>
        <taxon>Gnathifera</taxon>
        <taxon>Rotifera</taxon>
        <taxon>Eurotatoria</taxon>
        <taxon>Bdelloidea</taxon>
        <taxon>Adinetida</taxon>
        <taxon>Adinetidae</taxon>
        <taxon>Adineta</taxon>
    </lineage>
</organism>
<gene>
    <name evidence="2" type="ORF">OKA104_LOCUS39120</name>
</gene>
<proteinExistence type="predicted"/>
<dbReference type="Proteomes" id="UP000663881">
    <property type="component" value="Unassembled WGS sequence"/>
</dbReference>
<keyword evidence="1" id="KW-1133">Transmembrane helix</keyword>